<reference evidence="2 3" key="1">
    <citation type="journal article" date="2015" name="Biotechnol. Bioeng.">
        <title>Genome sequence and phenotypic characterization of Caulobacter segnis.</title>
        <authorList>
            <person name="Patel S."/>
            <person name="Fletcher B."/>
            <person name="Scott D.C."/>
            <person name="Ely B."/>
        </authorList>
    </citation>
    <scope>NUCLEOTIDE SEQUENCE [LARGE SCALE GENOMIC DNA]</scope>
    <source>
        <strain evidence="2 3">TK0059</strain>
    </source>
</reference>
<dbReference type="GO" id="GO:0004497">
    <property type="term" value="F:monooxygenase activity"/>
    <property type="evidence" value="ECO:0007669"/>
    <property type="project" value="UniProtKB-KW"/>
</dbReference>
<dbReference type="Gene3D" id="3.30.70.100">
    <property type="match status" value="1"/>
</dbReference>
<gene>
    <name evidence="2" type="ORF">B7G68_12455</name>
</gene>
<dbReference type="Proteomes" id="UP000240527">
    <property type="component" value="Chromosome"/>
</dbReference>
<keyword evidence="3" id="KW-1185">Reference proteome</keyword>
<evidence type="ECO:0000259" key="1">
    <source>
        <dbReference type="PROSITE" id="PS51725"/>
    </source>
</evidence>
<protein>
    <submittedName>
        <fullName evidence="2">Antibiotic biosynthesis monooxygenase</fullName>
    </submittedName>
</protein>
<evidence type="ECO:0000313" key="3">
    <source>
        <dbReference type="Proteomes" id="UP000240527"/>
    </source>
</evidence>
<feature type="domain" description="ABM" evidence="1">
    <location>
        <begin position="5"/>
        <end position="98"/>
    </location>
</feature>
<dbReference type="InterPro" id="IPR011008">
    <property type="entry name" value="Dimeric_a/b-barrel"/>
</dbReference>
<dbReference type="PANTHER" id="PTHR33336">
    <property type="entry name" value="QUINOL MONOOXYGENASE YGIN-RELATED"/>
    <property type="match status" value="1"/>
</dbReference>
<keyword evidence="2" id="KW-0560">Oxidoreductase</keyword>
<dbReference type="SUPFAM" id="SSF54909">
    <property type="entry name" value="Dimeric alpha+beta barrel"/>
    <property type="match status" value="1"/>
</dbReference>
<dbReference type="Pfam" id="PF03992">
    <property type="entry name" value="ABM"/>
    <property type="match status" value="1"/>
</dbReference>
<dbReference type="RefSeq" id="WP_013079539.1">
    <property type="nucleotide sequence ID" value="NZ_CP027850.1"/>
</dbReference>
<name>A0ABM6THD4_9CAUL</name>
<evidence type="ECO:0000313" key="2">
    <source>
        <dbReference type="EMBL" id="AVQ02584.1"/>
    </source>
</evidence>
<dbReference type="PROSITE" id="PS51725">
    <property type="entry name" value="ABM"/>
    <property type="match status" value="1"/>
</dbReference>
<keyword evidence="2" id="KW-0503">Monooxygenase</keyword>
<dbReference type="EMBL" id="CP027850">
    <property type="protein sequence ID" value="AVQ02584.1"/>
    <property type="molecule type" value="Genomic_DNA"/>
</dbReference>
<dbReference type="InterPro" id="IPR007138">
    <property type="entry name" value="ABM_dom"/>
</dbReference>
<dbReference type="InterPro" id="IPR050744">
    <property type="entry name" value="AI-2_Isomerase_LsrG"/>
</dbReference>
<accession>A0ABM6THD4</accession>
<dbReference type="PANTHER" id="PTHR33336:SF3">
    <property type="entry name" value="ABM DOMAIN-CONTAINING PROTEIN"/>
    <property type="match status" value="1"/>
</dbReference>
<sequence length="98" mass="10889">MPGKVKTIAVLTARSGKADALRKLLEQMVEPSRAEPGNLRYDLWVDPAHPGRFVLDELYVDRTAVEAHHATPHFQDYLAQIPALAERSVWSLDEAAVA</sequence>
<proteinExistence type="predicted"/>
<organism evidence="2 3">
    <name type="scientific">Caulobacter segnis</name>
    <dbReference type="NCBI Taxonomy" id="88688"/>
    <lineage>
        <taxon>Bacteria</taxon>
        <taxon>Pseudomonadati</taxon>
        <taxon>Pseudomonadota</taxon>
        <taxon>Alphaproteobacteria</taxon>
        <taxon>Caulobacterales</taxon>
        <taxon>Caulobacteraceae</taxon>
        <taxon>Caulobacter</taxon>
    </lineage>
</organism>